<dbReference type="RefSeq" id="WP_144984359.1">
    <property type="nucleotide sequence ID" value="NZ_BMXN01000004.1"/>
</dbReference>
<dbReference type="SUPFAM" id="SSF53850">
    <property type="entry name" value="Periplasmic binding protein-like II"/>
    <property type="match status" value="1"/>
</dbReference>
<dbReference type="CDD" id="cd07012">
    <property type="entry name" value="PBP2_Bug_TTT"/>
    <property type="match status" value="1"/>
</dbReference>
<dbReference type="Proteomes" id="UP000623776">
    <property type="component" value="Unassembled WGS sequence"/>
</dbReference>
<dbReference type="AlphaFoldDB" id="A0A8H9LZ04"/>
<keyword evidence="3" id="KW-1185">Reference proteome</keyword>
<organism evidence="2 3">
    <name type="scientific">Vreelandella hamiltonii</name>
    <dbReference type="NCBI Taxonomy" id="502829"/>
    <lineage>
        <taxon>Bacteria</taxon>
        <taxon>Pseudomonadati</taxon>
        <taxon>Pseudomonadota</taxon>
        <taxon>Gammaproteobacteria</taxon>
        <taxon>Oceanospirillales</taxon>
        <taxon>Halomonadaceae</taxon>
        <taxon>Vreelandella</taxon>
    </lineage>
</organism>
<protein>
    <recommendedName>
        <fullName evidence="4">Tripartite tricarboxylate transporter substrate binding protein</fullName>
    </recommendedName>
</protein>
<sequence>MNTKQTERRRQRGLWSSSSGWGAIVLLGWLSLFVGASAHGQTQAEPYPATDMTLVLPYGEGGATDVLFRAIAERAQVALQAPIVVVNMPGSGATLGAQFVKESPPDGYTVLGSHQTIDLAYLSGLSNFSHEAFAPIALLTRTVNIPATYAGHSVSSASQIAEKVREQPGKLLFGVIPNSTDHFFWLHFFAQAGIDASDVQFVQYPDTGAQVVALLGRELDFAMLNLPSAGALFASGALVPLGAASEQRLAALPSVPTLLEQGITLVNTTDRGLFAPLNTPPERLDVIATAFRQALEAPDLARRLMDTHGSLVDFRPLEAYGQYLDEQYQQLESLTQRLAFER</sequence>
<dbReference type="PIRSF" id="PIRSF017082">
    <property type="entry name" value="YflP"/>
    <property type="match status" value="1"/>
</dbReference>
<dbReference type="Gene3D" id="3.40.190.150">
    <property type="entry name" value="Bordetella uptake gene, domain 1"/>
    <property type="match status" value="1"/>
</dbReference>
<evidence type="ECO:0000313" key="2">
    <source>
        <dbReference type="EMBL" id="GGW22136.1"/>
    </source>
</evidence>
<dbReference type="EMBL" id="BMXN01000004">
    <property type="protein sequence ID" value="GGW22136.1"/>
    <property type="molecule type" value="Genomic_DNA"/>
</dbReference>
<dbReference type="Pfam" id="PF03401">
    <property type="entry name" value="TctC"/>
    <property type="match status" value="1"/>
</dbReference>
<dbReference type="PANTHER" id="PTHR42928">
    <property type="entry name" value="TRICARBOXYLATE-BINDING PROTEIN"/>
    <property type="match status" value="1"/>
</dbReference>
<evidence type="ECO:0000256" key="1">
    <source>
        <dbReference type="ARBA" id="ARBA00006987"/>
    </source>
</evidence>
<evidence type="ECO:0000313" key="3">
    <source>
        <dbReference type="Proteomes" id="UP000623776"/>
    </source>
</evidence>
<dbReference type="InterPro" id="IPR042100">
    <property type="entry name" value="Bug_dom1"/>
</dbReference>
<name>A0A8H9LZ04_9GAMM</name>
<gene>
    <name evidence="2" type="ORF">GCM10007157_10780</name>
</gene>
<accession>A0A8H9LZ04</accession>
<dbReference type="PANTHER" id="PTHR42928:SF5">
    <property type="entry name" value="BLR1237 PROTEIN"/>
    <property type="match status" value="1"/>
</dbReference>
<comment type="caution">
    <text evidence="2">The sequence shown here is derived from an EMBL/GenBank/DDBJ whole genome shotgun (WGS) entry which is preliminary data.</text>
</comment>
<comment type="similarity">
    <text evidence="1">Belongs to the UPF0065 (bug) family.</text>
</comment>
<dbReference type="InterPro" id="IPR005064">
    <property type="entry name" value="BUG"/>
</dbReference>
<evidence type="ECO:0008006" key="4">
    <source>
        <dbReference type="Google" id="ProtNLM"/>
    </source>
</evidence>
<dbReference type="Gene3D" id="3.40.190.10">
    <property type="entry name" value="Periplasmic binding protein-like II"/>
    <property type="match status" value="1"/>
</dbReference>
<reference evidence="3" key="1">
    <citation type="journal article" date="2019" name="Int. J. Syst. Evol. Microbiol.">
        <title>The Global Catalogue of Microorganisms (GCM) 10K type strain sequencing project: providing services to taxonomists for standard genome sequencing and annotation.</title>
        <authorList>
            <consortium name="The Broad Institute Genomics Platform"/>
            <consortium name="The Broad Institute Genome Sequencing Center for Infectious Disease"/>
            <person name="Wu L."/>
            <person name="Ma J."/>
        </authorList>
    </citation>
    <scope>NUCLEOTIDE SEQUENCE [LARGE SCALE GENOMIC DNA]</scope>
    <source>
        <strain evidence="3">KCTC 22154</strain>
    </source>
</reference>
<proteinExistence type="inferred from homology"/>